<dbReference type="Proteomes" id="UP000004507">
    <property type="component" value="Unassembled WGS sequence"/>
</dbReference>
<name>A3V8X8_9RHOB</name>
<keyword evidence="8" id="KW-0868">Chloride</keyword>
<feature type="transmembrane region" description="Helical" evidence="11">
    <location>
        <begin position="205"/>
        <end position="223"/>
    </location>
</feature>
<dbReference type="PANTHER" id="PTHR43427:SF6">
    <property type="entry name" value="CHLORIDE CHANNEL PROTEIN CLC-E"/>
    <property type="match status" value="1"/>
</dbReference>
<dbReference type="SUPFAM" id="SSF81340">
    <property type="entry name" value="Clc chloride channel"/>
    <property type="match status" value="1"/>
</dbReference>
<dbReference type="CDD" id="cd00400">
    <property type="entry name" value="Voltage_gated_ClC"/>
    <property type="match status" value="1"/>
</dbReference>
<evidence type="ECO:0000313" key="14">
    <source>
        <dbReference type="Proteomes" id="UP000004507"/>
    </source>
</evidence>
<organism evidence="13 14">
    <name type="scientific">Yoonia vestfoldensis SKA53</name>
    <dbReference type="NCBI Taxonomy" id="314232"/>
    <lineage>
        <taxon>Bacteria</taxon>
        <taxon>Pseudomonadati</taxon>
        <taxon>Pseudomonadota</taxon>
        <taxon>Alphaproteobacteria</taxon>
        <taxon>Rhodobacterales</taxon>
        <taxon>Paracoccaceae</taxon>
        <taxon>Yoonia</taxon>
    </lineage>
</organism>
<keyword evidence="2" id="KW-0813">Transport</keyword>
<feature type="transmembrane region" description="Helical" evidence="11">
    <location>
        <begin position="71"/>
        <end position="92"/>
    </location>
</feature>
<evidence type="ECO:0000256" key="6">
    <source>
        <dbReference type="ARBA" id="ARBA00023136"/>
    </source>
</evidence>
<dbReference type="RefSeq" id="WP_007203992.1">
    <property type="nucleotide sequence ID" value="NZ_CH672414.1"/>
</dbReference>
<dbReference type="GO" id="GO:0005254">
    <property type="term" value="F:chloride channel activity"/>
    <property type="evidence" value="ECO:0007669"/>
    <property type="project" value="UniProtKB-KW"/>
</dbReference>
<dbReference type="HOGENOM" id="CLU_015263_5_2_5"/>
<comment type="subcellular location">
    <subcellularLocation>
        <location evidence="1">Membrane</location>
        <topology evidence="1">Multi-pass membrane protein</topology>
    </subcellularLocation>
</comment>
<gene>
    <name evidence="13" type="ORF">SKA53_00155</name>
</gene>
<keyword evidence="10" id="KW-0129">CBS domain</keyword>
<dbReference type="EMBL" id="AAMS01000010">
    <property type="protein sequence ID" value="EAQ05341.1"/>
    <property type="molecule type" value="Genomic_DNA"/>
</dbReference>
<evidence type="ECO:0000256" key="4">
    <source>
        <dbReference type="ARBA" id="ARBA00022989"/>
    </source>
</evidence>
<feature type="transmembrane region" description="Helical" evidence="11">
    <location>
        <begin position="123"/>
        <end position="156"/>
    </location>
</feature>
<protein>
    <submittedName>
        <fullName evidence="13">Putative transport integral membrane protein</fullName>
    </submittedName>
</protein>
<dbReference type="eggNOG" id="COG0517">
    <property type="taxonomic scope" value="Bacteria"/>
</dbReference>
<keyword evidence="6 11" id="KW-0472">Membrane</keyword>
<keyword evidence="7" id="KW-0869">Chloride channel</keyword>
<sequence length="586" mass="61157">MAHVPDTPSSVLGVTPFMMVRRIVTVLTVGLVIGAVTAIAAIAFVEAVLWLNDLLLVSSYAKVQSGLSPTVLLAITLGVPMCGGALVSFIVFRLAPIHRPAGPADAIRAVQLQTSMPDTRSGLLVTLGALGSLGVGASVGQYGPMVFFGAVIGGLVEKLKLAVPNINAIAIACGVAAAISAAFNAPIAGLVFAHEAILRHYSMQAFAPVTIASTVGYVVANVLFERAPVFVVQTGVSLHVPEFAIFALMGLLSGVVSIVYMRTLLAGARIGGRIALPPEARGAMAGLAVGLCALWLPEITGLGQYTLRFATIQGAFGASEMAMILVGKIVLTAICLGMGFVGGVFSPALIVGSMLGGLVWTGLTALGMEGLAAFPVYVICAMMAVTSPVIGAPLTAILIVFELTRSYELAIASMVVVVFSNVVAFRFFGRSLFDMQLFLRGCDLSQGRAEAQLSVLAVRDYAVVEAPIFDVSLGQDAVRAELDAHGWSEGYAIDANGLFRGYLRIVDLGEGSPAPVSDILRPAQLMFDADTSVRDAMRLLKDFVGDAIPIVDRDSQHLVGVVTEAAIVRAYLDIVAKLRNEENAGL</sequence>
<dbReference type="Gene3D" id="1.10.3080.10">
    <property type="entry name" value="Clc chloride channel"/>
    <property type="match status" value="1"/>
</dbReference>
<dbReference type="InterPro" id="IPR046342">
    <property type="entry name" value="CBS_dom_sf"/>
</dbReference>
<dbReference type="InterPro" id="IPR000644">
    <property type="entry name" value="CBS_dom"/>
</dbReference>
<evidence type="ECO:0000256" key="9">
    <source>
        <dbReference type="ARBA" id="ARBA00023303"/>
    </source>
</evidence>
<feature type="transmembrane region" description="Helical" evidence="11">
    <location>
        <begin position="26"/>
        <end position="51"/>
    </location>
</feature>
<evidence type="ECO:0000259" key="12">
    <source>
        <dbReference type="PROSITE" id="PS51371"/>
    </source>
</evidence>
<dbReference type="InterPro" id="IPR050368">
    <property type="entry name" value="ClC-type_chloride_channel"/>
</dbReference>
<feature type="transmembrane region" description="Helical" evidence="11">
    <location>
        <begin position="282"/>
        <end position="302"/>
    </location>
</feature>
<comment type="caution">
    <text evidence="13">The sequence shown here is derived from an EMBL/GenBank/DDBJ whole genome shotgun (WGS) entry which is preliminary data.</text>
</comment>
<dbReference type="PROSITE" id="PS51371">
    <property type="entry name" value="CBS"/>
    <property type="match status" value="1"/>
</dbReference>
<dbReference type="SMART" id="SM00116">
    <property type="entry name" value="CBS"/>
    <property type="match status" value="1"/>
</dbReference>
<evidence type="ECO:0000256" key="1">
    <source>
        <dbReference type="ARBA" id="ARBA00004141"/>
    </source>
</evidence>
<accession>A3V8X8</accession>
<dbReference type="Pfam" id="PF00654">
    <property type="entry name" value="Voltage_CLC"/>
    <property type="match status" value="1"/>
</dbReference>
<keyword evidence="5" id="KW-0406">Ion transport</keyword>
<keyword evidence="14" id="KW-1185">Reference proteome</keyword>
<dbReference type="PANTHER" id="PTHR43427">
    <property type="entry name" value="CHLORIDE CHANNEL PROTEIN CLC-E"/>
    <property type="match status" value="1"/>
</dbReference>
<keyword evidence="9" id="KW-0407">Ion channel</keyword>
<evidence type="ECO:0000256" key="5">
    <source>
        <dbReference type="ARBA" id="ARBA00023065"/>
    </source>
</evidence>
<evidence type="ECO:0000256" key="7">
    <source>
        <dbReference type="ARBA" id="ARBA00023173"/>
    </source>
</evidence>
<reference evidence="13 14" key="1">
    <citation type="submission" date="2006-01" db="EMBL/GenBank/DDBJ databases">
        <authorList>
            <person name="Hagstrom A."/>
            <person name="Ferriera S."/>
            <person name="Johnson J."/>
            <person name="Kravitz S."/>
            <person name="Halpern A."/>
            <person name="Remington K."/>
            <person name="Beeson K."/>
            <person name="Tran B."/>
            <person name="Rogers Y.-H."/>
            <person name="Friedman R."/>
            <person name="Venter J.C."/>
        </authorList>
    </citation>
    <scope>NUCLEOTIDE SEQUENCE [LARGE SCALE GENOMIC DNA]</scope>
    <source>
        <strain evidence="13 14">SKA53</strain>
    </source>
</reference>
<evidence type="ECO:0000256" key="3">
    <source>
        <dbReference type="ARBA" id="ARBA00022692"/>
    </source>
</evidence>
<keyword evidence="3 11" id="KW-0812">Transmembrane</keyword>
<evidence type="ECO:0000256" key="10">
    <source>
        <dbReference type="PROSITE-ProRule" id="PRU00703"/>
    </source>
</evidence>
<feature type="transmembrane region" description="Helical" evidence="11">
    <location>
        <begin position="407"/>
        <end position="428"/>
    </location>
</feature>
<dbReference type="GO" id="GO:0034707">
    <property type="term" value="C:chloride channel complex"/>
    <property type="evidence" value="ECO:0007669"/>
    <property type="project" value="UniProtKB-KW"/>
</dbReference>
<dbReference type="Gene3D" id="3.10.580.10">
    <property type="entry name" value="CBS-domain"/>
    <property type="match status" value="1"/>
</dbReference>
<dbReference type="Pfam" id="PF00571">
    <property type="entry name" value="CBS"/>
    <property type="match status" value="1"/>
</dbReference>
<feature type="transmembrane region" description="Helical" evidence="11">
    <location>
        <begin position="348"/>
        <end position="368"/>
    </location>
</feature>
<feature type="transmembrane region" description="Helical" evidence="11">
    <location>
        <begin position="168"/>
        <end position="193"/>
    </location>
</feature>
<evidence type="ECO:0000256" key="2">
    <source>
        <dbReference type="ARBA" id="ARBA00022448"/>
    </source>
</evidence>
<dbReference type="AlphaFoldDB" id="A3V8X8"/>
<dbReference type="InterPro" id="IPR014743">
    <property type="entry name" value="Cl-channel_core"/>
</dbReference>
<dbReference type="SUPFAM" id="SSF54631">
    <property type="entry name" value="CBS-domain pair"/>
    <property type="match status" value="1"/>
</dbReference>
<dbReference type="STRING" id="314232.SKA53_00155"/>
<feature type="transmembrane region" description="Helical" evidence="11">
    <location>
        <begin position="243"/>
        <end position="261"/>
    </location>
</feature>
<feature type="transmembrane region" description="Helical" evidence="11">
    <location>
        <begin position="374"/>
        <end position="400"/>
    </location>
</feature>
<keyword evidence="4 11" id="KW-1133">Transmembrane helix</keyword>
<dbReference type="eggNOG" id="COG0038">
    <property type="taxonomic scope" value="Bacteria"/>
</dbReference>
<dbReference type="PRINTS" id="PR00762">
    <property type="entry name" value="CLCHANNEL"/>
</dbReference>
<evidence type="ECO:0000256" key="8">
    <source>
        <dbReference type="ARBA" id="ARBA00023214"/>
    </source>
</evidence>
<evidence type="ECO:0000256" key="11">
    <source>
        <dbReference type="SAM" id="Phobius"/>
    </source>
</evidence>
<feature type="transmembrane region" description="Helical" evidence="11">
    <location>
        <begin position="322"/>
        <end position="341"/>
    </location>
</feature>
<dbReference type="InterPro" id="IPR001807">
    <property type="entry name" value="ClC"/>
</dbReference>
<proteinExistence type="predicted"/>
<evidence type="ECO:0000313" key="13">
    <source>
        <dbReference type="EMBL" id="EAQ05341.1"/>
    </source>
</evidence>
<feature type="domain" description="CBS" evidence="12">
    <location>
        <begin position="520"/>
        <end position="578"/>
    </location>
</feature>